<accession>A0ABS6FHC3</accession>
<dbReference type="PANTHER" id="PTHR44858:SF1">
    <property type="entry name" value="UDP-N-ACETYLGLUCOSAMINE--PEPTIDE N-ACETYLGLUCOSAMINYLTRANSFERASE SPINDLY-RELATED"/>
    <property type="match status" value="1"/>
</dbReference>
<dbReference type="RefSeq" id="WP_216549229.1">
    <property type="nucleotide sequence ID" value="NZ_JAHLQO010000004.1"/>
</dbReference>
<sequence length="298" mass="35073">MNLKFKNYIILAEDFLQNNNLDRARELLLKSLDYANDEEKISVYFELADIYFKKDENEKAKSCFEKILEIKELPGAYYGLAVSLDLLKEDIRKVIKNYKKAIELDENYDRAHYYLALCYDKIAESDLAIKHLEKAIEIDEYDFISYNDLGSIYENLEKNDLAKKYFEESLEINPDYGRALFNMGVLYKKLGDNEKALQYYYDAIGKFDSPFLFLNMSAIYIEEKDYNGSIKILNRGLEDFDDSVNLHYNKSCSYSLLGERQRAKEELLKTIDIKKEALDWAIKDRDLCDIAKEIKWSL</sequence>
<feature type="repeat" description="TPR" evidence="3">
    <location>
        <begin position="177"/>
        <end position="210"/>
    </location>
</feature>
<dbReference type="PANTHER" id="PTHR44858">
    <property type="entry name" value="TETRATRICOPEPTIDE REPEAT PROTEIN 6"/>
    <property type="match status" value="1"/>
</dbReference>
<reference evidence="4 5" key="1">
    <citation type="submission" date="2021-06" db="EMBL/GenBank/DDBJ databases">
        <authorList>
            <person name="Sun Q."/>
            <person name="Li D."/>
        </authorList>
    </citation>
    <scope>NUCLEOTIDE SEQUENCE [LARGE SCALE GENOMIC DNA]</scope>
    <source>
        <strain evidence="4 5">MSJ-1</strain>
    </source>
</reference>
<dbReference type="EMBL" id="JAHLQO010000004">
    <property type="protein sequence ID" value="MBU5669394.1"/>
    <property type="molecule type" value="Genomic_DNA"/>
</dbReference>
<name>A0ABS6FHC3_9FIRM</name>
<gene>
    <name evidence="4" type="ORF">KQI68_06020</name>
</gene>
<evidence type="ECO:0000256" key="1">
    <source>
        <dbReference type="ARBA" id="ARBA00022737"/>
    </source>
</evidence>
<keyword evidence="5" id="KW-1185">Reference proteome</keyword>
<dbReference type="NCBIfam" id="NF047558">
    <property type="entry name" value="TPR_END_plus"/>
    <property type="match status" value="1"/>
</dbReference>
<dbReference type="PROSITE" id="PS50005">
    <property type="entry name" value="TPR"/>
    <property type="match status" value="4"/>
</dbReference>
<organism evidence="4 5">
    <name type="scientific">Peptoniphilus ovalis</name>
    <dbReference type="NCBI Taxonomy" id="2841503"/>
    <lineage>
        <taxon>Bacteria</taxon>
        <taxon>Bacillati</taxon>
        <taxon>Bacillota</taxon>
        <taxon>Tissierellia</taxon>
        <taxon>Tissierellales</taxon>
        <taxon>Peptoniphilaceae</taxon>
        <taxon>Peptoniphilus</taxon>
    </lineage>
</organism>
<evidence type="ECO:0000313" key="4">
    <source>
        <dbReference type="EMBL" id="MBU5669394.1"/>
    </source>
</evidence>
<feature type="repeat" description="TPR" evidence="3">
    <location>
        <begin position="41"/>
        <end position="74"/>
    </location>
</feature>
<keyword evidence="2 3" id="KW-0802">TPR repeat</keyword>
<dbReference type="Pfam" id="PF13181">
    <property type="entry name" value="TPR_8"/>
    <property type="match status" value="3"/>
</dbReference>
<dbReference type="InterPro" id="IPR050498">
    <property type="entry name" value="Ycf3"/>
</dbReference>
<dbReference type="Proteomes" id="UP000783742">
    <property type="component" value="Unassembled WGS sequence"/>
</dbReference>
<evidence type="ECO:0000313" key="5">
    <source>
        <dbReference type="Proteomes" id="UP000783742"/>
    </source>
</evidence>
<proteinExistence type="predicted"/>
<evidence type="ECO:0000256" key="3">
    <source>
        <dbReference type="PROSITE-ProRule" id="PRU00339"/>
    </source>
</evidence>
<evidence type="ECO:0000256" key="2">
    <source>
        <dbReference type="ARBA" id="ARBA00022803"/>
    </source>
</evidence>
<dbReference type="Pfam" id="PF13424">
    <property type="entry name" value="TPR_12"/>
    <property type="match status" value="1"/>
</dbReference>
<dbReference type="InterPro" id="IPR019734">
    <property type="entry name" value="TPR_rpt"/>
</dbReference>
<comment type="caution">
    <text evidence="4">The sequence shown here is derived from an EMBL/GenBank/DDBJ whole genome shotgun (WGS) entry which is preliminary data.</text>
</comment>
<dbReference type="SMART" id="SM00028">
    <property type="entry name" value="TPR"/>
    <property type="match status" value="7"/>
</dbReference>
<feature type="repeat" description="TPR" evidence="3">
    <location>
        <begin position="109"/>
        <end position="142"/>
    </location>
</feature>
<keyword evidence="1" id="KW-0677">Repeat</keyword>
<protein>
    <submittedName>
        <fullName evidence="4">Tetratricopeptide repeat protein</fullName>
    </submittedName>
</protein>
<feature type="repeat" description="TPR" evidence="3">
    <location>
        <begin position="143"/>
        <end position="176"/>
    </location>
</feature>